<dbReference type="AlphaFoldDB" id="Q6H6V7"/>
<organism evidence="2 3">
    <name type="scientific">Oryza sativa subsp. japonica</name>
    <name type="common">Rice</name>
    <dbReference type="NCBI Taxonomy" id="39947"/>
    <lineage>
        <taxon>Eukaryota</taxon>
        <taxon>Viridiplantae</taxon>
        <taxon>Streptophyta</taxon>
        <taxon>Embryophyta</taxon>
        <taxon>Tracheophyta</taxon>
        <taxon>Spermatophyta</taxon>
        <taxon>Magnoliopsida</taxon>
        <taxon>Liliopsida</taxon>
        <taxon>Poales</taxon>
        <taxon>Poaceae</taxon>
        <taxon>BOP clade</taxon>
        <taxon>Oryzoideae</taxon>
        <taxon>Oryzeae</taxon>
        <taxon>Oryzinae</taxon>
        <taxon>Oryza</taxon>
        <taxon>Oryza sativa</taxon>
    </lineage>
</organism>
<name>Q6H6V7_ORYSJ</name>
<evidence type="ECO:0000313" key="3">
    <source>
        <dbReference type="Proteomes" id="UP000000763"/>
    </source>
</evidence>
<accession>Q6H6V7</accession>
<reference evidence="3" key="4">
    <citation type="journal article" date="2008" name="Nucleic Acids Res.">
        <title>The rice annotation project database (RAP-DB): 2008 update.</title>
        <authorList>
            <consortium name="The rice annotation project (RAP)"/>
        </authorList>
    </citation>
    <scope>GENOME REANNOTATION</scope>
    <source>
        <strain evidence="3">cv. Nipponbare</strain>
    </source>
</reference>
<dbReference type="EMBL" id="AP004863">
    <property type="protein sequence ID" value="BAD25542.1"/>
    <property type="molecule type" value="Genomic_DNA"/>
</dbReference>
<proteinExistence type="predicted"/>
<reference evidence="2" key="2">
    <citation type="submission" date="2002-03" db="EMBL/GenBank/DDBJ databases">
        <title>Oryza sativa nipponbare(GA3) genomic DNA, chromosome 2, BAC clone:OSJNBa0023I17.</title>
        <authorList>
            <person name="Sasaki T."/>
            <person name="Matsumoto T."/>
            <person name="Yamamoto K."/>
        </authorList>
    </citation>
    <scope>NUCLEOTIDE SEQUENCE</scope>
</reference>
<evidence type="ECO:0000313" key="1">
    <source>
        <dbReference type="EMBL" id="BAD25166.1"/>
    </source>
</evidence>
<dbReference type="EMBL" id="AP004093">
    <property type="protein sequence ID" value="BAD25166.1"/>
    <property type="molecule type" value="Genomic_DNA"/>
</dbReference>
<reference evidence="1" key="1">
    <citation type="submission" date="2001-08" db="EMBL/GenBank/DDBJ databases">
        <title>Oryza sativa nipponbare(GA3) genomic DNA, chromosome 2, BAC clone:OJ1661_C12.</title>
        <authorList>
            <person name="Sasaki T."/>
            <person name="Matsumoto T."/>
            <person name="Yamamoto K."/>
        </authorList>
    </citation>
    <scope>NUCLEOTIDE SEQUENCE</scope>
</reference>
<sequence length="85" mass="9304">MEKEIYAQCCDIQGQGSCSFTPITIHPASTNKSPNHILKGKLMCFHAASEMCRLPIKSDGNGGSVSYDLRVHQVPPELVDDDQGR</sequence>
<reference evidence="3" key="3">
    <citation type="journal article" date="2005" name="Nature">
        <title>The map-based sequence of the rice genome.</title>
        <authorList>
            <consortium name="International rice genome sequencing project (IRGSP)"/>
            <person name="Matsumoto T."/>
            <person name="Wu J."/>
            <person name="Kanamori H."/>
            <person name="Katayose Y."/>
            <person name="Fujisawa M."/>
            <person name="Namiki N."/>
            <person name="Mizuno H."/>
            <person name="Yamamoto K."/>
            <person name="Antonio B.A."/>
            <person name="Baba T."/>
            <person name="Sakata K."/>
            <person name="Nagamura Y."/>
            <person name="Aoki H."/>
            <person name="Arikawa K."/>
            <person name="Arita K."/>
            <person name="Bito T."/>
            <person name="Chiden Y."/>
            <person name="Fujitsuka N."/>
            <person name="Fukunaka R."/>
            <person name="Hamada M."/>
            <person name="Harada C."/>
            <person name="Hayashi A."/>
            <person name="Hijishita S."/>
            <person name="Honda M."/>
            <person name="Hosokawa S."/>
            <person name="Ichikawa Y."/>
            <person name="Idonuma A."/>
            <person name="Iijima M."/>
            <person name="Ikeda M."/>
            <person name="Ikeno M."/>
            <person name="Ito K."/>
            <person name="Ito S."/>
            <person name="Ito T."/>
            <person name="Ito Y."/>
            <person name="Ito Y."/>
            <person name="Iwabuchi A."/>
            <person name="Kamiya K."/>
            <person name="Karasawa W."/>
            <person name="Kurita K."/>
            <person name="Katagiri S."/>
            <person name="Kikuta A."/>
            <person name="Kobayashi H."/>
            <person name="Kobayashi N."/>
            <person name="Machita K."/>
            <person name="Maehara T."/>
            <person name="Masukawa M."/>
            <person name="Mizubayashi T."/>
            <person name="Mukai Y."/>
            <person name="Nagasaki H."/>
            <person name="Nagata Y."/>
            <person name="Naito S."/>
            <person name="Nakashima M."/>
            <person name="Nakama Y."/>
            <person name="Nakamichi Y."/>
            <person name="Nakamura M."/>
            <person name="Meguro A."/>
            <person name="Negishi M."/>
            <person name="Ohta I."/>
            <person name="Ohta T."/>
            <person name="Okamoto M."/>
            <person name="Ono N."/>
            <person name="Saji S."/>
            <person name="Sakaguchi M."/>
            <person name="Sakai K."/>
            <person name="Shibata M."/>
            <person name="Shimokawa T."/>
            <person name="Song J."/>
            <person name="Takazaki Y."/>
            <person name="Terasawa K."/>
            <person name="Tsugane M."/>
            <person name="Tsuji K."/>
            <person name="Ueda S."/>
            <person name="Waki K."/>
            <person name="Yamagata H."/>
            <person name="Yamamoto M."/>
            <person name="Yamamoto S."/>
            <person name="Yamane H."/>
            <person name="Yoshiki S."/>
            <person name="Yoshihara R."/>
            <person name="Yukawa K."/>
            <person name="Zhong H."/>
            <person name="Yano M."/>
            <person name="Yuan Q."/>
            <person name="Ouyang S."/>
            <person name="Liu J."/>
            <person name="Jones K.M."/>
            <person name="Gansberger K."/>
            <person name="Moffat K."/>
            <person name="Hill J."/>
            <person name="Bera J."/>
            <person name="Fadrosh D."/>
            <person name="Jin S."/>
            <person name="Johri S."/>
            <person name="Kim M."/>
            <person name="Overton L."/>
            <person name="Reardon M."/>
            <person name="Tsitrin T."/>
            <person name="Vuong H."/>
            <person name="Weaver B."/>
            <person name="Ciecko A."/>
            <person name="Tallon L."/>
            <person name="Jackson J."/>
            <person name="Pai G."/>
            <person name="Aken S.V."/>
            <person name="Utterback T."/>
            <person name="Reidmuller S."/>
            <person name="Feldblyum T."/>
            <person name="Hsiao J."/>
            <person name="Zismann V."/>
            <person name="Iobst S."/>
            <person name="de Vazeille A.R."/>
            <person name="Buell C.R."/>
            <person name="Ying K."/>
            <person name="Li Y."/>
            <person name="Lu T."/>
            <person name="Huang Y."/>
            <person name="Zhao Q."/>
            <person name="Feng Q."/>
            <person name="Zhang L."/>
            <person name="Zhu J."/>
            <person name="Weng Q."/>
            <person name="Mu J."/>
            <person name="Lu Y."/>
            <person name="Fan D."/>
            <person name="Liu Y."/>
            <person name="Guan J."/>
            <person name="Zhang Y."/>
            <person name="Yu S."/>
            <person name="Liu X."/>
            <person name="Zhang Y."/>
            <person name="Hong G."/>
            <person name="Han B."/>
            <person name="Choisne N."/>
            <person name="Demange N."/>
            <person name="Orjeda G."/>
            <person name="Samain S."/>
            <person name="Cattolico L."/>
            <person name="Pelletier E."/>
            <person name="Couloux A."/>
            <person name="Segurens B."/>
            <person name="Wincker P."/>
            <person name="D'Hont A."/>
            <person name="Scarpelli C."/>
            <person name="Weissenbach J."/>
            <person name="Salanoubat M."/>
            <person name="Quetier F."/>
            <person name="Yu Y."/>
            <person name="Kim H.R."/>
            <person name="Rambo T."/>
            <person name="Currie J."/>
            <person name="Collura K."/>
            <person name="Luo M."/>
            <person name="Yang T."/>
            <person name="Ammiraju J.S.S."/>
            <person name="Engler F."/>
            <person name="Soderlund C."/>
            <person name="Wing R.A."/>
            <person name="Palmer L.E."/>
            <person name="de la Bastide M."/>
            <person name="Spiegel L."/>
            <person name="Nascimento L."/>
            <person name="Zutavern T."/>
            <person name="O'Shaughnessy A."/>
            <person name="Dike S."/>
            <person name="Dedhia N."/>
            <person name="Preston R."/>
            <person name="Balija V."/>
            <person name="McCombie W.R."/>
            <person name="Chow T."/>
            <person name="Chen H."/>
            <person name="Chung M."/>
            <person name="Chen C."/>
            <person name="Shaw J."/>
            <person name="Wu H."/>
            <person name="Hsiao K."/>
            <person name="Chao Y."/>
            <person name="Chu M."/>
            <person name="Cheng C."/>
            <person name="Hour A."/>
            <person name="Lee P."/>
            <person name="Lin S."/>
            <person name="Lin Y."/>
            <person name="Liou J."/>
            <person name="Liu S."/>
            <person name="Hsing Y."/>
            <person name="Raghuvanshi S."/>
            <person name="Mohanty A."/>
            <person name="Bharti A.K."/>
            <person name="Gaur A."/>
            <person name="Gupta V."/>
            <person name="Kumar D."/>
            <person name="Ravi V."/>
            <person name="Vij S."/>
            <person name="Kapur A."/>
            <person name="Khurana P."/>
            <person name="Khurana P."/>
            <person name="Khurana J.P."/>
            <person name="Tyagi A.K."/>
            <person name="Gaikwad K."/>
            <person name="Singh A."/>
            <person name="Dalal V."/>
            <person name="Srivastava S."/>
            <person name="Dixit A."/>
            <person name="Pal A.K."/>
            <person name="Ghazi I.A."/>
            <person name="Yadav M."/>
            <person name="Pandit A."/>
            <person name="Bhargava A."/>
            <person name="Sureshbabu K."/>
            <person name="Batra K."/>
            <person name="Sharma T.R."/>
            <person name="Mohapatra T."/>
            <person name="Singh N.K."/>
            <person name="Messing J."/>
            <person name="Nelson A.B."/>
            <person name="Fuks G."/>
            <person name="Kavchok S."/>
            <person name="Keizer G."/>
            <person name="Linton E."/>
            <person name="Llaca V."/>
            <person name="Song R."/>
            <person name="Tanyolac B."/>
            <person name="Young S."/>
            <person name="Ho-Il K."/>
            <person name="Hahn J.H."/>
            <person name="Sangsakoo G."/>
            <person name="Vanavichit A."/>
            <person name="de Mattos Luiz.A.T."/>
            <person name="Zimmer P.D."/>
            <person name="Malone G."/>
            <person name="Dellagostin O."/>
            <person name="de Oliveira A.C."/>
            <person name="Bevan M."/>
            <person name="Bancroft I."/>
            <person name="Minx P."/>
            <person name="Cordum H."/>
            <person name="Wilson R."/>
            <person name="Cheng Z."/>
            <person name="Jin W."/>
            <person name="Jiang J."/>
            <person name="Leong S.A."/>
            <person name="Iwama H."/>
            <person name="Gojobori T."/>
            <person name="Itoh T."/>
            <person name="Niimura Y."/>
            <person name="Fujii Y."/>
            <person name="Habara T."/>
            <person name="Sakai H."/>
            <person name="Sato Y."/>
            <person name="Wilson G."/>
            <person name="Kumar K."/>
            <person name="McCouch S."/>
            <person name="Juretic N."/>
            <person name="Hoen D."/>
            <person name="Wright S."/>
            <person name="Bruskiewich R."/>
            <person name="Bureau T."/>
            <person name="Miyao A."/>
            <person name="Hirochika H."/>
            <person name="Nishikawa T."/>
            <person name="Kadowaki K."/>
            <person name="Sugiura M."/>
            <person name="Burr B."/>
            <person name="Sasaki T."/>
        </authorList>
    </citation>
    <scope>NUCLEOTIDE SEQUENCE [LARGE SCALE GENOMIC DNA]</scope>
    <source>
        <strain evidence="3">cv. Nipponbare</strain>
    </source>
</reference>
<evidence type="ECO:0000313" key="2">
    <source>
        <dbReference type="EMBL" id="BAD25542.1"/>
    </source>
</evidence>
<dbReference type="Proteomes" id="UP000000763">
    <property type="component" value="Chromosome 2"/>
</dbReference>
<gene>
    <name evidence="1" type="ORF">OJ1661_C12.22</name>
    <name evidence="2" type="ORF">OSJNBa0023I17.5</name>
</gene>
<protein>
    <submittedName>
        <fullName evidence="2">Uncharacterized protein</fullName>
    </submittedName>
</protein>